<evidence type="ECO:0000313" key="3">
    <source>
        <dbReference type="Proteomes" id="UP000829720"/>
    </source>
</evidence>
<dbReference type="InterPro" id="IPR036047">
    <property type="entry name" value="F-box-like_dom_sf"/>
</dbReference>
<dbReference type="SMART" id="SM00256">
    <property type="entry name" value="FBOX"/>
    <property type="match status" value="1"/>
</dbReference>
<accession>A0A8T3CCF9</accession>
<dbReference type="InterPro" id="IPR001810">
    <property type="entry name" value="F-box_dom"/>
</dbReference>
<dbReference type="Gene3D" id="1.20.1280.50">
    <property type="match status" value="1"/>
</dbReference>
<evidence type="ECO:0000313" key="2">
    <source>
        <dbReference type="EMBL" id="KAI1882669.1"/>
    </source>
</evidence>
<protein>
    <recommendedName>
        <fullName evidence="1">F-box domain-containing protein</fullName>
    </recommendedName>
</protein>
<reference evidence="2" key="1">
    <citation type="submission" date="2021-01" db="EMBL/GenBank/DDBJ databases">
        <authorList>
            <person name="Zahm M."/>
            <person name="Roques C."/>
            <person name="Cabau C."/>
            <person name="Klopp C."/>
            <person name="Donnadieu C."/>
            <person name="Jouanno E."/>
            <person name="Lampietro C."/>
            <person name="Louis A."/>
            <person name="Herpin A."/>
            <person name="Echchiki A."/>
            <person name="Berthelot C."/>
            <person name="Parey E."/>
            <person name="Roest-Crollius H."/>
            <person name="Braasch I."/>
            <person name="Postlethwait J."/>
            <person name="Bobe J."/>
            <person name="Montfort J."/>
            <person name="Bouchez O."/>
            <person name="Begum T."/>
            <person name="Mejri S."/>
            <person name="Adams A."/>
            <person name="Chen W.-J."/>
            <person name="Guiguen Y."/>
        </authorList>
    </citation>
    <scope>NUCLEOTIDE SEQUENCE</scope>
    <source>
        <tissue evidence="2">Blood</tissue>
    </source>
</reference>
<organism evidence="2 3">
    <name type="scientific">Albula goreensis</name>
    <dbReference type="NCBI Taxonomy" id="1534307"/>
    <lineage>
        <taxon>Eukaryota</taxon>
        <taxon>Metazoa</taxon>
        <taxon>Chordata</taxon>
        <taxon>Craniata</taxon>
        <taxon>Vertebrata</taxon>
        <taxon>Euteleostomi</taxon>
        <taxon>Actinopterygii</taxon>
        <taxon>Neopterygii</taxon>
        <taxon>Teleostei</taxon>
        <taxon>Albuliformes</taxon>
        <taxon>Albulidae</taxon>
        <taxon>Albula</taxon>
    </lineage>
</organism>
<feature type="domain" description="F-box" evidence="1">
    <location>
        <begin position="91"/>
        <end position="137"/>
    </location>
</feature>
<gene>
    <name evidence="2" type="ORF">AGOR_G00237270</name>
</gene>
<proteinExistence type="predicted"/>
<name>A0A8T3CCF9_9TELE</name>
<dbReference type="Proteomes" id="UP000829720">
    <property type="component" value="Unassembled WGS sequence"/>
</dbReference>
<dbReference type="AlphaFoldDB" id="A0A8T3CCF9"/>
<dbReference type="OrthoDB" id="3219396at2759"/>
<sequence>MASLLEDKLFEISGQGPAPTKDFFQLVITKTLVIWRWWKISLRSEYRKTQPGEMKLPHDYYLHDKTLQHQVKVVFGENTLEYSKALCNGNFDYLPRLPDRLLLRILAFLELEEVQQLRPISRKFKKLCDSEEFWEQTVRSRCDTVNKEMECLAKEVGWKKVFFTNKLQLQKQISRRRQKEENTGNTDANVM</sequence>
<dbReference type="PROSITE" id="PS50181">
    <property type="entry name" value="FBOX"/>
    <property type="match status" value="1"/>
</dbReference>
<dbReference type="SUPFAM" id="SSF81383">
    <property type="entry name" value="F-box domain"/>
    <property type="match status" value="1"/>
</dbReference>
<evidence type="ECO:0000259" key="1">
    <source>
        <dbReference type="PROSITE" id="PS50181"/>
    </source>
</evidence>
<dbReference type="EMBL" id="JAERUA010000024">
    <property type="protein sequence ID" value="KAI1882669.1"/>
    <property type="molecule type" value="Genomic_DNA"/>
</dbReference>
<comment type="caution">
    <text evidence="2">The sequence shown here is derived from an EMBL/GenBank/DDBJ whole genome shotgun (WGS) entry which is preliminary data.</text>
</comment>
<keyword evidence="3" id="KW-1185">Reference proteome</keyword>
<dbReference type="Pfam" id="PF00646">
    <property type="entry name" value="F-box"/>
    <property type="match status" value="1"/>
</dbReference>